<name>A0A1I3RCB2_9FLAO</name>
<accession>A0A1I3RCB2</accession>
<reference evidence="3" key="1">
    <citation type="submission" date="2016-10" db="EMBL/GenBank/DDBJ databases">
        <authorList>
            <person name="Varghese N."/>
            <person name="Submissions S."/>
        </authorList>
    </citation>
    <scope>NUCLEOTIDE SEQUENCE [LARGE SCALE GENOMIC DNA]</scope>
    <source>
        <strain evidence="3">DSM 26542</strain>
    </source>
</reference>
<dbReference type="AlphaFoldDB" id="A0A1I3RCB2"/>
<evidence type="ECO:0000313" key="3">
    <source>
        <dbReference type="Proteomes" id="UP000243887"/>
    </source>
</evidence>
<keyword evidence="3" id="KW-1185">Reference proteome</keyword>
<dbReference type="STRING" id="1150112.SAMN04487893_107125"/>
<dbReference type="Gene3D" id="3.40.47.10">
    <property type="match status" value="1"/>
</dbReference>
<organism evidence="2 3">
    <name type="scientific">Myroides guanonis</name>
    <dbReference type="NCBI Taxonomy" id="1150112"/>
    <lineage>
        <taxon>Bacteria</taxon>
        <taxon>Pseudomonadati</taxon>
        <taxon>Bacteroidota</taxon>
        <taxon>Flavobacteriia</taxon>
        <taxon>Flavobacteriales</taxon>
        <taxon>Flavobacteriaceae</taxon>
        <taxon>Myroides</taxon>
    </lineage>
</organism>
<dbReference type="Proteomes" id="UP000243887">
    <property type="component" value="Unassembled WGS sequence"/>
</dbReference>
<proteinExistence type="predicted"/>
<dbReference type="SUPFAM" id="SSF53901">
    <property type="entry name" value="Thiolase-like"/>
    <property type="match status" value="1"/>
</dbReference>
<dbReference type="GO" id="GO:0016746">
    <property type="term" value="F:acyltransferase activity"/>
    <property type="evidence" value="ECO:0007669"/>
    <property type="project" value="InterPro"/>
</dbReference>
<feature type="transmembrane region" description="Helical" evidence="1">
    <location>
        <begin position="45"/>
        <end position="63"/>
    </location>
</feature>
<evidence type="ECO:0000313" key="2">
    <source>
        <dbReference type="EMBL" id="SFJ43452.1"/>
    </source>
</evidence>
<sequence length="73" mass="8811">MCLDKADVEIKDLKKIIIHQDNEKMDEEILKRFYKLYDHPIPDHIMPMVISTLGYSSVAYYLWSYTMNWKIID</sequence>
<keyword evidence="1" id="KW-0472">Membrane</keyword>
<keyword evidence="1" id="KW-0812">Transmembrane</keyword>
<dbReference type="InterPro" id="IPR016039">
    <property type="entry name" value="Thiolase-like"/>
</dbReference>
<dbReference type="RefSeq" id="WP_090678970.1">
    <property type="nucleotide sequence ID" value="NZ_FORU01000007.1"/>
</dbReference>
<keyword evidence="1" id="KW-1133">Transmembrane helix</keyword>
<gene>
    <name evidence="2" type="ORF">SAMN04487893_107125</name>
</gene>
<evidence type="ECO:0000256" key="1">
    <source>
        <dbReference type="SAM" id="Phobius"/>
    </source>
</evidence>
<protein>
    <submittedName>
        <fullName evidence="2">3-oxoacyl-[acyl-carrier-protein] synthase-3</fullName>
    </submittedName>
</protein>
<dbReference type="EMBL" id="FORU01000007">
    <property type="protein sequence ID" value="SFJ43452.1"/>
    <property type="molecule type" value="Genomic_DNA"/>
</dbReference>